<organism evidence="1 2">
    <name type="scientific">Evansella caseinilytica</name>
    <dbReference type="NCBI Taxonomy" id="1503961"/>
    <lineage>
        <taxon>Bacteria</taxon>
        <taxon>Bacillati</taxon>
        <taxon>Bacillota</taxon>
        <taxon>Bacilli</taxon>
        <taxon>Bacillales</taxon>
        <taxon>Bacillaceae</taxon>
        <taxon>Evansella</taxon>
    </lineage>
</organism>
<keyword evidence="2" id="KW-1185">Reference proteome</keyword>
<dbReference type="Proteomes" id="UP000198935">
    <property type="component" value="Unassembled WGS sequence"/>
</dbReference>
<protein>
    <submittedName>
        <fullName evidence="1">Uncharacterized protein</fullName>
    </submittedName>
</protein>
<proteinExistence type="predicted"/>
<gene>
    <name evidence="1" type="ORF">SAMN05421736_101555</name>
</gene>
<dbReference type="EMBL" id="FNPI01000001">
    <property type="protein sequence ID" value="SDY16923.1"/>
    <property type="molecule type" value="Genomic_DNA"/>
</dbReference>
<evidence type="ECO:0000313" key="2">
    <source>
        <dbReference type="Proteomes" id="UP000198935"/>
    </source>
</evidence>
<name>A0A1H3HN41_9BACI</name>
<dbReference type="AlphaFoldDB" id="A0A1H3HN41"/>
<sequence>MAVVDTALVTIVLDALIVAGVEAPIGATLIVDAPFPIVNGTVVIDLEPILGVEETLIVPVPSVDFAADVALSPLVTASLLITATPAP</sequence>
<accession>A0A1H3HN41</accession>
<evidence type="ECO:0000313" key="1">
    <source>
        <dbReference type="EMBL" id="SDY16923.1"/>
    </source>
</evidence>
<reference evidence="2" key="1">
    <citation type="submission" date="2016-10" db="EMBL/GenBank/DDBJ databases">
        <authorList>
            <person name="Varghese N."/>
            <person name="Submissions S."/>
        </authorList>
    </citation>
    <scope>NUCLEOTIDE SEQUENCE [LARGE SCALE GENOMIC DNA]</scope>
    <source>
        <strain evidence="2">SP</strain>
    </source>
</reference>